<dbReference type="Pfam" id="PF00400">
    <property type="entry name" value="WD40"/>
    <property type="match status" value="2"/>
</dbReference>
<evidence type="ECO:0000313" key="5">
    <source>
        <dbReference type="Proteomes" id="UP000214646"/>
    </source>
</evidence>
<evidence type="ECO:0000313" key="4">
    <source>
        <dbReference type="EMBL" id="OWK34639.1"/>
    </source>
</evidence>
<dbReference type="PROSITE" id="PS50294">
    <property type="entry name" value="WD_REPEATS_REGION"/>
    <property type="match status" value="1"/>
</dbReference>
<dbReference type="InterPro" id="IPR050505">
    <property type="entry name" value="WDR55/POC1"/>
</dbReference>
<protein>
    <submittedName>
        <fullName evidence="4">High-affnity carbon uptake protein Hat/HatR</fullName>
    </submittedName>
</protein>
<reference evidence="5" key="1">
    <citation type="submission" date="2017-06" db="EMBL/GenBank/DDBJ databases">
        <title>Genome analysis of Fimbriiglobus ruber SP5, the first member of the order Planctomycetales with confirmed chitinolytic capability.</title>
        <authorList>
            <person name="Ravin N.V."/>
            <person name="Rakitin A.L."/>
            <person name="Ivanova A.A."/>
            <person name="Beletsky A.V."/>
            <person name="Kulichevskaya I.S."/>
            <person name="Mardanov A.V."/>
            <person name="Dedysh S.N."/>
        </authorList>
    </citation>
    <scope>NUCLEOTIDE SEQUENCE [LARGE SCALE GENOMIC DNA]</scope>
    <source>
        <strain evidence="5">SP5</strain>
    </source>
</reference>
<accession>A0A225DBW4</accession>
<dbReference type="SMART" id="SM00320">
    <property type="entry name" value="WD40"/>
    <property type="match status" value="3"/>
</dbReference>
<sequence length="307" mass="33123">MPQPIRPALLDFANWVEQCRAALESLTGGFSWLRVLTPPSPPLNSPITRRLAGHRHEINALACSSDGRLLVSGGFDGTVFVWDMEQGIPLHTLHMVDGNFLSDSDYRASPIGLGADKMWIEDVAHSPIDPLLAISNRGQIAICRSDDGTLIDTVDGDLLRFLPNDQAVAILSKSGRLEIRSLVAPYMPSQGRLPLAGKTVSSYTKITLAVAPRGHLLAAGYGGNLHLFDTRTSNLVASVAADCQALCFSPDGEWLATSEGQTVTVFRYSTGLVCASKWDELNFVSALAFDADGRTLWWCPFSIALGA</sequence>
<keyword evidence="5" id="KW-1185">Reference proteome</keyword>
<evidence type="ECO:0000256" key="2">
    <source>
        <dbReference type="ARBA" id="ARBA00022737"/>
    </source>
</evidence>
<dbReference type="InterPro" id="IPR001680">
    <property type="entry name" value="WD40_rpt"/>
</dbReference>
<gene>
    <name evidence="4" type="ORF">FRUB_10610</name>
</gene>
<dbReference type="InterPro" id="IPR036322">
    <property type="entry name" value="WD40_repeat_dom_sf"/>
</dbReference>
<dbReference type="AlphaFoldDB" id="A0A225DBW4"/>
<keyword evidence="1 3" id="KW-0853">WD repeat</keyword>
<name>A0A225DBW4_9BACT</name>
<evidence type="ECO:0000256" key="1">
    <source>
        <dbReference type="ARBA" id="ARBA00022574"/>
    </source>
</evidence>
<feature type="repeat" description="WD" evidence="3">
    <location>
        <begin position="51"/>
        <end position="92"/>
    </location>
</feature>
<dbReference type="PROSITE" id="PS50082">
    <property type="entry name" value="WD_REPEATS_2"/>
    <property type="match status" value="1"/>
</dbReference>
<dbReference type="EMBL" id="NIDE01000020">
    <property type="protein sequence ID" value="OWK34639.1"/>
    <property type="molecule type" value="Genomic_DNA"/>
</dbReference>
<dbReference type="InterPro" id="IPR015943">
    <property type="entry name" value="WD40/YVTN_repeat-like_dom_sf"/>
</dbReference>
<dbReference type="InterPro" id="IPR019775">
    <property type="entry name" value="WD40_repeat_CS"/>
</dbReference>
<dbReference type="SUPFAM" id="SSF50978">
    <property type="entry name" value="WD40 repeat-like"/>
    <property type="match status" value="1"/>
</dbReference>
<dbReference type="Proteomes" id="UP000214646">
    <property type="component" value="Unassembled WGS sequence"/>
</dbReference>
<evidence type="ECO:0000256" key="3">
    <source>
        <dbReference type="PROSITE-ProRule" id="PRU00221"/>
    </source>
</evidence>
<dbReference type="Gene3D" id="2.130.10.10">
    <property type="entry name" value="YVTN repeat-like/Quinoprotein amine dehydrogenase"/>
    <property type="match status" value="2"/>
</dbReference>
<comment type="caution">
    <text evidence="4">The sequence shown here is derived from an EMBL/GenBank/DDBJ whole genome shotgun (WGS) entry which is preliminary data.</text>
</comment>
<dbReference type="PANTHER" id="PTHR44019:SF8">
    <property type="entry name" value="POC1 CENTRIOLAR PROTEIN HOMOLOG"/>
    <property type="match status" value="1"/>
</dbReference>
<dbReference type="PANTHER" id="PTHR44019">
    <property type="entry name" value="WD REPEAT-CONTAINING PROTEIN 55"/>
    <property type="match status" value="1"/>
</dbReference>
<proteinExistence type="predicted"/>
<keyword evidence="2" id="KW-0677">Repeat</keyword>
<organism evidence="4 5">
    <name type="scientific">Fimbriiglobus ruber</name>
    <dbReference type="NCBI Taxonomy" id="1908690"/>
    <lineage>
        <taxon>Bacteria</taxon>
        <taxon>Pseudomonadati</taxon>
        <taxon>Planctomycetota</taxon>
        <taxon>Planctomycetia</taxon>
        <taxon>Gemmatales</taxon>
        <taxon>Gemmataceae</taxon>
        <taxon>Fimbriiglobus</taxon>
    </lineage>
</organism>
<dbReference type="PROSITE" id="PS00678">
    <property type="entry name" value="WD_REPEATS_1"/>
    <property type="match status" value="1"/>
</dbReference>